<protein>
    <submittedName>
        <fullName evidence="5">Transcriptional regulator, LacI family</fullName>
    </submittedName>
</protein>
<evidence type="ECO:0000313" key="5">
    <source>
        <dbReference type="EMBL" id="AIE83741.1"/>
    </source>
</evidence>
<keyword evidence="3" id="KW-0804">Transcription</keyword>
<dbReference type="HOGENOM" id="CLU_037628_6_1_0"/>
<dbReference type="GO" id="GO:0003700">
    <property type="term" value="F:DNA-binding transcription factor activity"/>
    <property type="evidence" value="ECO:0007669"/>
    <property type="project" value="TreeGrafter"/>
</dbReference>
<evidence type="ECO:0000256" key="3">
    <source>
        <dbReference type="ARBA" id="ARBA00023163"/>
    </source>
</evidence>
<reference evidence="5 6" key="1">
    <citation type="journal article" date="2014" name="PLoS ONE">
        <title>The first complete genome sequence of the class fimbriimonadia in the phylum armatimonadetes.</title>
        <authorList>
            <person name="Hu Z.Y."/>
            <person name="Wang Y.Z."/>
            <person name="Im W.T."/>
            <person name="Wang S.Y."/>
            <person name="Zhao G.P."/>
            <person name="Zheng H.J."/>
            <person name="Quan Z.X."/>
        </authorList>
    </citation>
    <scope>NUCLEOTIDE SEQUENCE [LARGE SCALE GENOMIC DNA]</scope>
    <source>
        <strain evidence="5">Gsoil 348</strain>
    </source>
</reference>
<dbReference type="InterPro" id="IPR046335">
    <property type="entry name" value="LacI/GalR-like_sensor"/>
</dbReference>
<dbReference type="PROSITE" id="PS50932">
    <property type="entry name" value="HTH_LACI_2"/>
    <property type="match status" value="1"/>
</dbReference>
<dbReference type="InterPro" id="IPR010982">
    <property type="entry name" value="Lambda_DNA-bd_dom_sf"/>
</dbReference>
<dbReference type="InterPro" id="IPR028082">
    <property type="entry name" value="Peripla_BP_I"/>
</dbReference>
<dbReference type="STRING" id="661478.OP10G_0373"/>
<dbReference type="CDD" id="cd01392">
    <property type="entry name" value="HTH_LacI"/>
    <property type="match status" value="1"/>
</dbReference>
<feature type="domain" description="HTH lacI-type" evidence="4">
    <location>
        <begin position="14"/>
        <end position="70"/>
    </location>
</feature>
<dbReference type="SUPFAM" id="SSF47413">
    <property type="entry name" value="lambda repressor-like DNA-binding domains"/>
    <property type="match status" value="1"/>
</dbReference>
<name>A0A068NJR1_FIMGI</name>
<keyword evidence="1" id="KW-0805">Transcription regulation</keyword>
<dbReference type="Pfam" id="PF00356">
    <property type="entry name" value="LacI"/>
    <property type="match status" value="1"/>
</dbReference>
<dbReference type="PANTHER" id="PTHR30146">
    <property type="entry name" value="LACI-RELATED TRANSCRIPTIONAL REPRESSOR"/>
    <property type="match status" value="1"/>
</dbReference>
<dbReference type="InterPro" id="IPR000843">
    <property type="entry name" value="HTH_LacI"/>
</dbReference>
<dbReference type="SUPFAM" id="SSF53822">
    <property type="entry name" value="Periplasmic binding protein-like I"/>
    <property type="match status" value="1"/>
</dbReference>
<dbReference type="Pfam" id="PF13377">
    <property type="entry name" value="Peripla_BP_3"/>
    <property type="match status" value="1"/>
</dbReference>
<dbReference type="EMBL" id="CP007139">
    <property type="protein sequence ID" value="AIE83741.1"/>
    <property type="molecule type" value="Genomic_DNA"/>
</dbReference>
<dbReference type="AlphaFoldDB" id="A0A068NJR1"/>
<dbReference type="eggNOG" id="COG1609">
    <property type="taxonomic scope" value="Bacteria"/>
</dbReference>
<dbReference type="Gene3D" id="1.10.260.40">
    <property type="entry name" value="lambda repressor-like DNA-binding domains"/>
    <property type="match status" value="1"/>
</dbReference>
<keyword evidence="2" id="KW-0238">DNA-binding</keyword>
<accession>A0A068NJR1</accession>
<organism evidence="5 6">
    <name type="scientific">Fimbriimonas ginsengisoli Gsoil 348</name>
    <dbReference type="NCBI Taxonomy" id="661478"/>
    <lineage>
        <taxon>Bacteria</taxon>
        <taxon>Bacillati</taxon>
        <taxon>Armatimonadota</taxon>
        <taxon>Fimbriimonadia</taxon>
        <taxon>Fimbriimonadales</taxon>
        <taxon>Fimbriimonadaceae</taxon>
        <taxon>Fimbriimonas</taxon>
    </lineage>
</organism>
<dbReference type="GO" id="GO:0000976">
    <property type="term" value="F:transcription cis-regulatory region binding"/>
    <property type="evidence" value="ECO:0007669"/>
    <property type="project" value="TreeGrafter"/>
</dbReference>
<evidence type="ECO:0000256" key="2">
    <source>
        <dbReference type="ARBA" id="ARBA00023125"/>
    </source>
</evidence>
<evidence type="ECO:0000256" key="1">
    <source>
        <dbReference type="ARBA" id="ARBA00023015"/>
    </source>
</evidence>
<dbReference type="Gene3D" id="3.40.50.2300">
    <property type="match status" value="2"/>
</dbReference>
<evidence type="ECO:0000259" key="4">
    <source>
        <dbReference type="PROSITE" id="PS50932"/>
    </source>
</evidence>
<gene>
    <name evidence="5" type="ORF">OP10G_0373</name>
</gene>
<dbReference type="PANTHER" id="PTHR30146:SF109">
    <property type="entry name" value="HTH-TYPE TRANSCRIPTIONAL REGULATOR GALS"/>
    <property type="match status" value="1"/>
</dbReference>
<dbReference type="SMART" id="SM00354">
    <property type="entry name" value="HTH_LACI"/>
    <property type="match status" value="1"/>
</dbReference>
<evidence type="ECO:0000313" key="6">
    <source>
        <dbReference type="Proteomes" id="UP000027982"/>
    </source>
</evidence>
<dbReference type="RefSeq" id="WP_025227589.1">
    <property type="nucleotide sequence ID" value="NZ_CP007139.1"/>
</dbReference>
<sequence length="345" mass="37926">MYRTRVQSRSAGRPTRDDVAKHANISGATVSRVLSGRTDLSISPETRARVLEAAEKLGYRPNPAARALTSGRTGLVGLWMSFDYSRYRGQVVDHLRTVLSQTELALAVTDVDKEYTTVHSFDRPLRVPVDGIIAFDNSASIEAFAREHDRLAPNIPFVSMGAYWSEAQSFVGVDLRAGADEAMEHLLSTGRRRISYMAPWTSDLIDSGPRYEAYIGKMGAAGLPTSTIAFERVSYALIKEALVQRHDAGTLPEAILCMNDDVAIAASYVLEGLGVKTGQDVALVGFDGIEETEHCPCPITTVRQPVEEMCSLTYQFLQSQMNDSTAPPRQRILKPELVIRESTRG</sequence>
<dbReference type="KEGG" id="fgi:OP10G_0373"/>
<dbReference type="CDD" id="cd06267">
    <property type="entry name" value="PBP1_LacI_sugar_binding-like"/>
    <property type="match status" value="1"/>
</dbReference>
<dbReference type="OrthoDB" id="2854648at2"/>
<proteinExistence type="predicted"/>
<dbReference type="Proteomes" id="UP000027982">
    <property type="component" value="Chromosome"/>
</dbReference>
<keyword evidence="6" id="KW-1185">Reference proteome</keyword>